<sequence length="60" mass="6302">MQGNLVRDVLAEDSQRLIASTTLSSATPVASGPSSERVLSLLLTLEALRAAPEVLGSPRR</sequence>
<gene>
    <name evidence="1" type="ORF">VW23_026365</name>
</gene>
<keyword evidence="2" id="KW-1185">Reference proteome</keyword>
<dbReference type="EMBL" id="LAJE02000292">
    <property type="protein sequence ID" value="OEO29293.1"/>
    <property type="molecule type" value="Genomic_DNA"/>
</dbReference>
<proteinExistence type="predicted"/>
<accession>A0A1E5XL07</accession>
<comment type="caution">
    <text evidence="1">The sequence shown here is derived from an EMBL/GenBank/DDBJ whole genome shotgun (WGS) entry which is preliminary data.</text>
</comment>
<name>A0A1E5XL07_9HYPH</name>
<dbReference type="AlphaFoldDB" id="A0A1E5XL07"/>
<evidence type="ECO:0000313" key="1">
    <source>
        <dbReference type="EMBL" id="OEO29293.1"/>
    </source>
</evidence>
<dbReference type="Proteomes" id="UP000095463">
    <property type="component" value="Unassembled WGS sequence"/>
</dbReference>
<evidence type="ECO:0000313" key="2">
    <source>
        <dbReference type="Proteomes" id="UP000095463"/>
    </source>
</evidence>
<reference evidence="1 2" key="1">
    <citation type="journal article" date="2015" name="Genome Announc.">
        <title>Genome Assemblies of Three Soil-Associated Devosia species: D. insulae, D. limi, and D. soli.</title>
        <authorList>
            <person name="Hassan Y.I."/>
            <person name="Lepp D."/>
            <person name="Zhou T."/>
        </authorList>
    </citation>
    <scope>NUCLEOTIDE SEQUENCE [LARGE SCALE GENOMIC DNA]</scope>
    <source>
        <strain evidence="1 2">DS-56</strain>
    </source>
</reference>
<protein>
    <submittedName>
        <fullName evidence="1">Uncharacterized protein</fullName>
    </submittedName>
</protein>
<organism evidence="1 2">
    <name type="scientific">Devosia insulae DS-56</name>
    <dbReference type="NCBI Taxonomy" id="1116389"/>
    <lineage>
        <taxon>Bacteria</taxon>
        <taxon>Pseudomonadati</taxon>
        <taxon>Pseudomonadota</taxon>
        <taxon>Alphaproteobacteria</taxon>
        <taxon>Hyphomicrobiales</taxon>
        <taxon>Devosiaceae</taxon>
        <taxon>Devosia</taxon>
    </lineage>
</organism>